<feature type="compositionally biased region" description="Basic and acidic residues" evidence="9">
    <location>
        <begin position="392"/>
        <end position="408"/>
    </location>
</feature>
<dbReference type="InterPro" id="IPR011516">
    <property type="entry name" value="Shugoshin_N"/>
</dbReference>
<evidence type="ECO:0000256" key="8">
    <source>
        <dbReference type="ARBA" id="ARBA00023328"/>
    </source>
</evidence>
<dbReference type="Proteomes" id="UP000515153">
    <property type="component" value="Chromosome I"/>
</dbReference>
<feature type="compositionally biased region" description="Basic and acidic residues" evidence="9">
    <location>
        <begin position="499"/>
        <end position="508"/>
    </location>
</feature>
<keyword evidence="12" id="KW-1185">Reference proteome</keyword>
<comment type="similarity">
    <text evidence="2">Belongs to the shugoshin family.</text>
</comment>
<feature type="region of interest" description="Disordered" evidence="9">
    <location>
        <begin position="101"/>
        <end position="165"/>
    </location>
</feature>
<keyword evidence="3" id="KW-0158">Chromosome</keyword>
<sequence>MARLNEPPVSADSLEILRRKFLRQNRDIARVNSTQSLRIRSLENECARLLSENLDLRGQILRLEKAAENNPASRIADHALEIKAKMELQLLELGSLLDSLGLEPPMKRRSPNRGERKIAKPRRSSLGQSPRQKKTKEMNIEEQEALAAQEGRLPPIHEHKSYPRQTLNRREILALCSEAEAEAEAETSTDSPVLGPPPVSKYVEDEPEKVDSPNTARRLLVYSDITVSEKTNLAPPKIDPPEKAPIQSPSKKPSRRPDPKVNPEPKADALQSPKPLAPTPAPAPVKPEPTAAKCGSKRKQAVADENDPPSFAKDNNTISNSISTPEKPKSAMVREIKNRRNSRGLPGARRDARDRKSSATAPAPARPALAAKSTNEDVSSPRKLPAKGAAVDCEKPSSKAATQKEVKTKAAPLPALAEPTPVPILPKSPSPPQVINIHPSDLASPNTAAAQLLSPGTPGRAPTKDTSCDTPPPPDISSGGDTARPSRRSRASVSYAEPNLRDKMRRPSNELTDAVSGKGNKYKQRASISHDAAPPPRSAAKEKPAACT</sequence>
<dbReference type="KEGG" id="pgri:PgNI_05683"/>
<feature type="compositionally biased region" description="Low complexity" evidence="9">
    <location>
        <begin position="358"/>
        <end position="373"/>
    </location>
</feature>
<feature type="domain" description="Shugoshin C-terminal" evidence="10">
    <location>
        <begin position="483"/>
        <end position="506"/>
    </location>
</feature>
<evidence type="ECO:0000256" key="7">
    <source>
        <dbReference type="ARBA" id="ARBA00023306"/>
    </source>
</evidence>
<dbReference type="GO" id="GO:0051301">
    <property type="term" value="P:cell division"/>
    <property type="evidence" value="ECO:0007669"/>
    <property type="project" value="UniProtKB-KW"/>
</dbReference>
<proteinExistence type="inferred from homology"/>
<evidence type="ECO:0000313" key="12">
    <source>
        <dbReference type="Proteomes" id="UP000515153"/>
    </source>
</evidence>
<comment type="subcellular location">
    <subcellularLocation>
        <location evidence="1">Chromosome</location>
        <location evidence="1">Centromere</location>
    </subcellularLocation>
</comment>
<dbReference type="GO" id="GO:0005634">
    <property type="term" value="C:nucleus"/>
    <property type="evidence" value="ECO:0007669"/>
    <property type="project" value="InterPro"/>
</dbReference>
<dbReference type="Pfam" id="PF07558">
    <property type="entry name" value="Shugoshin_N"/>
    <property type="match status" value="1"/>
</dbReference>
<keyword evidence="8" id="KW-0137">Centromere</keyword>
<evidence type="ECO:0000256" key="5">
    <source>
        <dbReference type="ARBA" id="ARBA00022829"/>
    </source>
</evidence>
<keyword evidence="5" id="KW-0159">Chromosome partition</keyword>
<feature type="compositionally biased region" description="Basic and acidic residues" evidence="9">
    <location>
        <begin position="326"/>
        <end position="338"/>
    </location>
</feature>
<organism evidence="12 13">
    <name type="scientific">Pyricularia grisea</name>
    <name type="common">Crabgrass-specific blast fungus</name>
    <name type="synonym">Magnaporthe grisea</name>
    <dbReference type="NCBI Taxonomy" id="148305"/>
    <lineage>
        <taxon>Eukaryota</taxon>
        <taxon>Fungi</taxon>
        <taxon>Dikarya</taxon>
        <taxon>Ascomycota</taxon>
        <taxon>Pezizomycotina</taxon>
        <taxon>Sordariomycetes</taxon>
        <taxon>Sordariomycetidae</taxon>
        <taxon>Magnaporthales</taxon>
        <taxon>Pyriculariaceae</taxon>
        <taxon>Pyricularia</taxon>
    </lineage>
</organism>
<dbReference type="AlphaFoldDB" id="A0A6P8B4W6"/>
<feature type="compositionally biased region" description="Basic and acidic residues" evidence="9">
    <location>
        <begin position="348"/>
        <end position="357"/>
    </location>
</feature>
<evidence type="ECO:0000313" key="13">
    <source>
        <dbReference type="RefSeq" id="XP_030982276.1"/>
    </source>
</evidence>
<name>A0A6P8B4W6_PYRGI</name>
<dbReference type="InterPro" id="IPR011515">
    <property type="entry name" value="Shugoshin_C"/>
</dbReference>
<evidence type="ECO:0000256" key="6">
    <source>
        <dbReference type="ARBA" id="ARBA00023054"/>
    </source>
</evidence>
<feature type="compositionally biased region" description="Pro residues" evidence="9">
    <location>
        <begin position="275"/>
        <end position="287"/>
    </location>
</feature>
<gene>
    <name evidence="13" type="ORF">PgNI_05683</name>
</gene>
<keyword evidence="7" id="KW-0131">Cell cycle</keyword>
<feature type="region of interest" description="Disordered" evidence="9">
    <location>
        <begin position="179"/>
        <end position="548"/>
    </location>
</feature>
<evidence type="ECO:0000256" key="4">
    <source>
        <dbReference type="ARBA" id="ARBA00022618"/>
    </source>
</evidence>
<feature type="compositionally biased region" description="Polar residues" evidence="9">
    <location>
        <begin position="313"/>
        <end position="324"/>
    </location>
</feature>
<dbReference type="GO" id="GO:0045132">
    <property type="term" value="P:meiotic chromosome segregation"/>
    <property type="evidence" value="ECO:0007669"/>
    <property type="project" value="InterPro"/>
</dbReference>
<dbReference type="GO" id="GO:0000779">
    <property type="term" value="C:condensed chromosome, centromeric region"/>
    <property type="evidence" value="ECO:0007669"/>
    <property type="project" value="UniProtKB-ARBA"/>
</dbReference>
<keyword evidence="4" id="KW-0132">Cell division</keyword>
<feature type="compositionally biased region" description="Low complexity" evidence="9">
    <location>
        <begin position="409"/>
        <end position="419"/>
    </location>
</feature>
<reference evidence="13" key="2">
    <citation type="submission" date="2019-10" db="EMBL/GenBank/DDBJ databases">
        <authorList>
            <consortium name="NCBI Genome Project"/>
        </authorList>
    </citation>
    <scope>NUCLEOTIDE SEQUENCE</scope>
    <source>
        <strain evidence="13">NI907</strain>
    </source>
</reference>
<evidence type="ECO:0008006" key="14">
    <source>
        <dbReference type="Google" id="ProtNLM"/>
    </source>
</evidence>
<evidence type="ECO:0000259" key="10">
    <source>
        <dbReference type="Pfam" id="PF07557"/>
    </source>
</evidence>
<reference evidence="13" key="3">
    <citation type="submission" date="2025-08" db="UniProtKB">
        <authorList>
            <consortium name="RefSeq"/>
        </authorList>
    </citation>
    <scope>IDENTIFICATION</scope>
    <source>
        <strain evidence="13">NI907</strain>
    </source>
</reference>
<dbReference type="GeneID" id="41960623"/>
<evidence type="ECO:0000256" key="9">
    <source>
        <dbReference type="SAM" id="MobiDB-lite"/>
    </source>
</evidence>
<keyword evidence="6" id="KW-0175">Coiled coil</keyword>
<feature type="domain" description="Shugoshin N-terminal coiled-coil" evidence="11">
    <location>
        <begin position="17"/>
        <end position="61"/>
    </location>
</feature>
<evidence type="ECO:0000256" key="1">
    <source>
        <dbReference type="ARBA" id="ARBA00004584"/>
    </source>
</evidence>
<accession>A0A6P8B4W6</accession>
<evidence type="ECO:0000259" key="11">
    <source>
        <dbReference type="Pfam" id="PF07558"/>
    </source>
</evidence>
<dbReference type="Pfam" id="PF07557">
    <property type="entry name" value="Shugoshin_C"/>
    <property type="match status" value="1"/>
</dbReference>
<dbReference type="RefSeq" id="XP_030982276.1">
    <property type="nucleotide sequence ID" value="XM_031125714.1"/>
</dbReference>
<evidence type="ECO:0000256" key="2">
    <source>
        <dbReference type="ARBA" id="ARBA00010845"/>
    </source>
</evidence>
<feature type="compositionally biased region" description="Pro residues" evidence="9">
    <location>
        <begin position="420"/>
        <end position="432"/>
    </location>
</feature>
<reference evidence="12 13" key="1">
    <citation type="journal article" date="2019" name="Mol. Biol. Evol.">
        <title>Blast fungal genomes show frequent chromosomal changes, gene gains and losses, and effector gene turnover.</title>
        <authorList>
            <person name="Gomez Luciano L.B."/>
            <person name="Jason Tsai I."/>
            <person name="Chuma I."/>
            <person name="Tosa Y."/>
            <person name="Chen Y.H."/>
            <person name="Li J.Y."/>
            <person name="Li M.Y."/>
            <person name="Jade Lu M.Y."/>
            <person name="Nakayashiki H."/>
            <person name="Li W.H."/>
        </authorList>
    </citation>
    <scope>NUCLEOTIDE SEQUENCE [LARGE SCALE GENOMIC DNA]</scope>
    <source>
        <strain evidence="12 13">NI907</strain>
    </source>
</reference>
<feature type="compositionally biased region" description="Basic and acidic residues" evidence="9">
    <location>
        <begin position="255"/>
        <end position="267"/>
    </location>
</feature>
<feature type="compositionally biased region" description="Basic and acidic residues" evidence="9">
    <location>
        <begin position="539"/>
        <end position="548"/>
    </location>
</feature>
<evidence type="ECO:0000256" key="3">
    <source>
        <dbReference type="ARBA" id="ARBA00022454"/>
    </source>
</evidence>
<protein>
    <recommendedName>
        <fullName evidence="14">Shugoshin</fullName>
    </recommendedName>
</protein>